<evidence type="ECO:0000256" key="1">
    <source>
        <dbReference type="ARBA" id="ARBA00006914"/>
    </source>
</evidence>
<dbReference type="GO" id="GO:0008237">
    <property type="term" value="F:metallopeptidase activity"/>
    <property type="evidence" value="ECO:0007669"/>
    <property type="project" value="UniProtKB-KW"/>
</dbReference>
<organism evidence="6 7">
    <name type="scientific">Smittium mucronatum</name>
    <dbReference type="NCBI Taxonomy" id="133383"/>
    <lineage>
        <taxon>Eukaryota</taxon>
        <taxon>Fungi</taxon>
        <taxon>Fungi incertae sedis</taxon>
        <taxon>Zoopagomycota</taxon>
        <taxon>Kickxellomycotina</taxon>
        <taxon>Harpellomycetes</taxon>
        <taxon>Harpellales</taxon>
        <taxon>Legeriomycetaceae</taxon>
        <taxon>Smittium</taxon>
    </lineage>
</organism>
<dbReference type="OrthoDB" id="10254455at2759"/>
<keyword evidence="2" id="KW-0547">Nucleotide-binding</keyword>
<dbReference type="InterPro" id="IPR027417">
    <property type="entry name" value="P-loop_NTPase"/>
</dbReference>
<dbReference type="Gene3D" id="3.40.50.300">
    <property type="entry name" value="P-loop containing nucleotide triphosphate hydrolases"/>
    <property type="match status" value="1"/>
</dbReference>
<evidence type="ECO:0000256" key="2">
    <source>
        <dbReference type="ARBA" id="ARBA00022741"/>
    </source>
</evidence>
<comment type="caution">
    <text evidence="6">The sequence shown here is derived from an EMBL/GenBank/DDBJ whole genome shotgun (WGS) entry which is preliminary data.</text>
</comment>
<name>A0A1R0GLN9_9FUNG</name>
<dbReference type="SUPFAM" id="SSF52540">
    <property type="entry name" value="P-loop containing nucleoside triphosphate hydrolases"/>
    <property type="match status" value="1"/>
</dbReference>
<dbReference type="GO" id="GO:0006508">
    <property type="term" value="P:proteolysis"/>
    <property type="evidence" value="ECO:0007669"/>
    <property type="project" value="UniProtKB-KW"/>
</dbReference>
<keyword evidence="7" id="KW-1185">Reference proteome</keyword>
<dbReference type="InterPro" id="IPR041569">
    <property type="entry name" value="AAA_lid_3"/>
</dbReference>
<evidence type="ECO:0000313" key="6">
    <source>
        <dbReference type="EMBL" id="OLY77801.1"/>
    </source>
</evidence>
<feature type="domain" description="ATPase AAA-type core" evidence="4">
    <location>
        <begin position="2"/>
        <end position="104"/>
    </location>
</feature>
<sequence>MVISSSDFVKAEIGRSEKAISNVFETAKKTAPTIIFIDELESLFGNYEGSGNLTKKMVSQLLMEIDILRDGDFKVIVLAATNALDLVSSDLTQSGRMDMKIYIPAPSYEERIEIFTVLTRNYDLNKVDFKKIAVKTAEFTGAEISSVVRSACLIALARSRSLESQLSNLGISEGNKEKDQSFNEKIELVQSDFYSAIEKVLLFK</sequence>
<gene>
    <name evidence="6" type="ORF">AYI68_g8164</name>
</gene>
<keyword evidence="6" id="KW-0482">Metalloprotease</keyword>
<dbReference type="AlphaFoldDB" id="A0A1R0GLN9"/>
<dbReference type="PANTHER" id="PTHR23077">
    <property type="entry name" value="AAA-FAMILY ATPASE"/>
    <property type="match status" value="1"/>
</dbReference>
<keyword evidence="6" id="KW-0378">Hydrolase</keyword>
<evidence type="ECO:0000313" key="7">
    <source>
        <dbReference type="Proteomes" id="UP000187455"/>
    </source>
</evidence>
<comment type="similarity">
    <text evidence="1">Belongs to the AAA ATPase family.</text>
</comment>
<evidence type="ECO:0000259" key="4">
    <source>
        <dbReference type="Pfam" id="PF00004"/>
    </source>
</evidence>
<evidence type="ECO:0000259" key="5">
    <source>
        <dbReference type="Pfam" id="PF17862"/>
    </source>
</evidence>
<dbReference type="Pfam" id="PF00004">
    <property type="entry name" value="AAA"/>
    <property type="match status" value="1"/>
</dbReference>
<keyword evidence="3" id="KW-0067">ATP-binding</keyword>
<dbReference type="Proteomes" id="UP000187455">
    <property type="component" value="Unassembled WGS sequence"/>
</dbReference>
<reference evidence="6 7" key="1">
    <citation type="journal article" date="2016" name="Mol. Biol. Evol.">
        <title>Genome-Wide Survey of Gut Fungi (Harpellales) Reveals the First Horizontally Transferred Ubiquitin Gene from a Mosquito Host.</title>
        <authorList>
            <person name="Wang Y."/>
            <person name="White M.M."/>
            <person name="Kvist S."/>
            <person name="Moncalvo J.M."/>
        </authorList>
    </citation>
    <scope>NUCLEOTIDE SEQUENCE [LARGE SCALE GENOMIC DNA]</scope>
    <source>
        <strain evidence="6 7">ALG-7-W6</strain>
    </source>
</reference>
<keyword evidence="6" id="KW-0645">Protease</keyword>
<dbReference type="STRING" id="133383.A0A1R0GLN9"/>
<dbReference type="Pfam" id="PF17862">
    <property type="entry name" value="AAA_lid_3"/>
    <property type="match status" value="1"/>
</dbReference>
<dbReference type="Gene3D" id="1.10.8.60">
    <property type="match status" value="1"/>
</dbReference>
<dbReference type="GO" id="GO:0005524">
    <property type="term" value="F:ATP binding"/>
    <property type="evidence" value="ECO:0007669"/>
    <property type="project" value="UniProtKB-KW"/>
</dbReference>
<dbReference type="EMBL" id="LSSL01007654">
    <property type="protein sequence ID" value="OLY77801.1"/>
    <property type="molecule type" value="Genomic_DNA"/>
</dbReference>
<accession>A0A1R0GLN9</accession>
<proteinExistence type="inferred from homology"/>
<evidence type="ECO:0000256" key="3">
    <source>
        <dbReference type="ARBA" id="ARBA00022840"/>
    </source>
</evidence>
<dbReference type="PANTHER" id="PTHR23077:SF171">
    <property type="entry name" value="NUCLEAR VALOSIN-CONTAINING PROTEIN-LIKE"/>
    <property type="match status" value="1"/>
</dbReference>
<dbReference type="InterPro" id="IPR003959">
    <property type="entry name" value="ATPase_AAA_core"/>
</dbReference>
<feature type="domain" description="AAA ATPase AAA+ lid" evidence="5">
    <location>
        <begin position="127"/>
        <end position="162"/>
    </location>
</feature>
<protein>
    <submittedName>
        <fullName evidence="6">ATP-dependent zinc metalloprotease FtsH</fullName>
    </submittedName>
</protein>
<dbReference type="GO" id="GO:0016887">
    <property type="term" value="F:ATP hydrolysis activity"/>
    <property type="evidence" value="ECO:0007669"/>
    <property type="project" value="InterPro"/>
</dbReference>
<dbReference type="InterPro" id="IPR050168">
    <property type="entry name" value="AAA_ATPase_domain"/>
</dbReference>